<name>A0A3A1YKL1_9GAMM</name>
<feature type="transmembrane region" description="Helical" evidence="7">
    <location>
        <begin position="391"/>
        <end position="415"/>
    </location>
</feature>
<keyword evidence="10" id="KW-1185">Reference proteome</keyword>
<dbReference type="EMBL" id="NRJG01000056">
    <property type="protein sequence ID" value="RIY38722.1"/>
    <property type="molecule type" value="Genomic_DNA"/>
</dbReference>
<dbReference type="InterPro" id="IPR036259">
    <property type="entry name" value="MFS_trans_sf"/>
</dbReference>
<feature type="transmembrane region" description="Helical" evidence="7">
    <location>
        <begin position="131"/>
        <end position="150"/>
    </location>
</feature>
<feature type="transmembrane region" description="Helical" evidence="7">
    <location>
        <begin position="216"/>
        <end position="240"/>
    </location>
</feature>
<evidence type="ECO:0000256" key="6">
    <source>
        <dbReference type="SAM" id="MobiDB-lite"/>
    </source>
</evidence>
<evidence type="ECO:0000313" key="10">
    <source>
        <dbReference type="Proteomes" id="UP000265916"/>
    </source>
</evidence>
<dbReference type="Gene3D" id="1.20.1720.10">
    <property type="entry name" value="Multidrug resistance protein D"/>
    <property type="match status" value="1"/>
</dbReference>
<feature type="transmembrane region" description="Helical" evidence="7">
    <location>
        <begin position="287"/>
        <end position="311"/>
    </location>
</feature>
<feature type="transmembrane region" description="Helical" evidence="7">
    <location>
        <begin position="331"/>
        <end position="350"/>
    </location>
</feature>
<feature type="domain" description="Major facilitator superfamily (MFS) profile" evidence="8">
    <location>
        <begin position="92"/>
        <end position="483"/>
    </location>
</feature>
<feature type="transmembrane region" description="Helical" evidence="7">
    <location>
        <begin position="458"/>
        <end position="476"/>
    </location>
</feature>
<comment type="subcellular location">
    <subcellularLocation>
        <location evidence="1">Membrane</location>
        <topology evidence="1">Multi-pass membrane protein</topology>
    </subcellularLocation>
</comment>
<evidence type="ECO:0000256" key="5">
    <source>
        <dbReference type="ARBA" id="ARBA00023136"/>
    </source>
</evidence>
<evidence type="ECO:0000256" key="2">
    <source>
        <dbReference type="ARBA" id="ARBA00022448"/>
    </source>
</evidence>
<feature type="transmembrane region" description="Helical" evidence="7">
    <location>
        <begin position="427"/>
        <end position="446"/>
    </location>
</feature>
<keyword evidence="3 7" id="KW-0812">Transmembrane</keyword>
<dbReference type="PROSITE" id="PS50850">
    <property type="entry name" value="MFS"/>
    <property type="match status" value="1"/>
</dbReference>
<reference evidence="9 10" key="1">
    <citation type="submission" date="2017-08" db="EMBL/GenBank/DDBJ databases">
        <title>Reclassification of Bisgaard taxon 37 and 44.</title>
        <authorList>
            <person name="Christensen H."/>
        </authorList>
    </citation>
    <scope>NUCLEOTIDE SEQUENCE [LARGE SCALE GENOMIC DNA]</scope>
    <source>
        <strain evidence="9 10">111</strain>
    </source>
</reference>
<keyword evidence="5 7" id="KW-0472">Membrane</keyword>
<feature type="transmembrane region" description="Helical" evidence="7">
    <location>
        <begin position="362"/>
        <end position="385"/>
    </location>
</feature>
<dbReference type="SUPFAM" id="SSF103473">
    <property type="entry name" value="MFS general substrate transporter"/>
    <property type="match status" value="1"/>
</dbReference>
<dbReference type="PANTHER" id="PTHR23502">
    <property type="entry name" value="MAJOR FACILITATOR SUPERFAMILY"/>
    <property type="match status" value="1"/>
</dbReference>
<dbReference type="OrthoDB" id="9812221at2"/>
<feature type="transmembrane region" description="Helical" evidence="7">
    <location>
        <begin position="246"/>
        <end position="266"/>
    </location>
</feature>
<evidence type="ECO:0000313" key="9">
    <source>
        <dbReference type="EMBL" id="RIY38722.1"/>
    </source>
</evidence>
<dbReference type="RefSeq" id="WP_119531040.1">
    <property type="nucleotide sequence ID" value="NZ_JBHSSP010000009.1"/>
</dbReference>
<dbReference type="Proteomes" id="UP000265916">
    <property type="component" value="Unassembled WGS sequence"/>
</dbReference>
<evidence type="ECO:0000256" key="4">
    <source>
        <dbReference type="ARBA" id="ARBA00022989"/>
    </source>
</evidence>
<evidence type="ECO:0000256" key="3">
    <source>
        <dbReference type="ARBA" id="ARBA00022692"/>
    </source>
</evidence>
<dbReference type="GO" id="GO:1990961">
    <property type="term" value="P:xenobiotic detoxification by transmembrane export across the plasma membrane"/>
    <property type="evidence" value="ECO:0007669"/>
    <property type="project" value="TreeGrafter"/>
</dbReference>
<organism evidence="9 10">
    <name type="scientific">Psittacicella hinzii</name>
    <dbReference type="NCBI Taxonomy" id="2028575"/>
    <lineage>
        <taxon>Bacteria</taxon>
        <taxon>Pseudomonadati</taxon>
        <taxon>Pseudomonadota</taxon>
        <taxon>Gammaproteobacteria</taxon>
        <taxon>Pasteurellales</taxon>
        <taxon>Psittacicellaceae</taxon>
        <taxon>Psittacicella</taxon>
    </lineage>
</organism>
<dbReference type="Pfam" id="PF07690">
    <property type="entry name" value="MFS_1"/>
    <property type="match status" value="1"/>
</dbReference>
<dbReference type="GO" id="GO:0005886">
    <property type="term" value="C:plasma membrane"/>
    <property type="evidence" value="ECO:0007669"/>
    <property type="project" value="TreeGrafter"/>
</dbReference>
<keyword evidence="2" id="KW-0813">Transport</keyword>
<feature type="transmembrane region" description="Helical" evidence="7">
    <location>
        <begin position="187"/>
        <end position="204"/>
    </location>
</feature>
<evidence type="ECO:0000259" key="8">
    <source>
        <dbReference type="PROSITE" id="PS50850"/>
    </source>
</evidence>
<protein>
    <recommendedName>
        <fullName evidence="8">Major facilitator superfamily (MFS) profile domain-containing protein</fullName>
    </recommendedName>
</protein>
<comment type="caution">
    <text evidence="9">The sequence shown here is derived from an EMBL/GenBank/DDBJ whole genome shotgun (WGS) entry which is preliminary data.</text>
</comment>
<keyword evidence="4 7" id="KW-1133">Transmembrane helix</keyword>
<dbReference type="PANTHER" id="PTHR23502:SF132">
    <property type="entry name" value="POLYAMINE TRANSPORTER 2-RELATED"/>
    <property type="match status" value="1"/>
</dbReference>
<feature type="region of interest" description="Disordered" evidence="6">
    <location>
        <begin position="1"/>
        <end position="44"/>
    </location>
</feature>
<accession>A0A3A1YKL1</accession>
<feature type="transmembrane region" description="Helical" evidence="7">
    <location>
        <begin position="157"/>
        <end position="175"/>
    </location>
</feature>
<gene>
    <name evidence="9" type="ORF">CKF58_03555</name>
</gene>
<feature type="transmembrane region" description="Helical" evidence="7">
    <location>
        <begin position="90"/>
        <end position="111"/>
    </location>
</feature>
<dbReference type="InterPro" id="IPR020846">
    <property type="entry name" value="MFS_dom"/>
</dbReference>
<dbReference type="InterPro" id="IPR011701">
    <property type="entry name" value="MFS"/>
</dbReference>
<proteinExistence type="predicted"/>
<dbReference type="AlphaFoldDB" id="A0A3A1YKL1"/>
<evidence type="ECO:0000256" key="1">
    <source>
        <dbReference type="ARBA" id="ARBA00004141"/>
    </source>
</evidence>
<feature type="compositionally biased region" description="Polar residues" evidence="6">
    <location>
        <begin position="13"/>
        <end position="40"/>
    </location>
</feature>
<sequence>MSSSQHSKEQQVCPDNTTKVTNNPHDANKANEQQNSSDQLGSTVVGTETVSASATTVESTSQIVDRGGKVNFDTITPYQQALQQRLPKTFWLILLMAITTCFSGFANNSFTPAINAIAEHFNTTLQHIQEIIAYYSIGMGAGQLFWGPFMDRYGRKILIILCGVFGLGVNFWITQANTFTELQICRFLQGMMFSGLSIVPRVMLRDIFPPRKYIIYNSWIVTIFLFAPVAAPLIGGYIYLHFGWHNIFHSVSIALILVMALFIKFIPETLDPSKKQSFKLPKILSNYWFILTTPNSLFLLVINIIYTVPIISFPTLLPAIYMVDYGVSPQNFGYCLIVNLVTISFGVQVNQIFIRKGYNPALIWRNAAILLVFTTSINFIVSWYFLSLPGIMLAIGVNLLYNGFLNGNLLSIYLLDYSNMTGTANSLATAMRLVIGGLIVSHLSHIDRLAGATLLHTNAGFFIVGGILITLYCLIYRPQDRAKVIS</sequence>
<dbReference type="GO" id="GO:0015385">
    <property type="term" value="F:sodium:proton antiporter activity"/>
    <property type="evidence" value="ECO:0007669"/>
    <property type="project" value="TreeGrafter"/>
</dbReference>
<evidence type="ECO:0000256" key="7">
    <source>
        <dbReference type="SAM" id="Phobius"/>
    </source>
</evidence>